<dbReference type="InterPro" id="IPR021329">
    <property type="entry name" value="DUF2938"/>
</dbReference>
<feature type="transmembrane region" description="Helical" evidence="1">
    <location>
        <begin position="69"/>
        <end position="89"/>
    </location>
</feature>
<proteinExistence type="predicted"/>
<sequence length="160" mass="17963">MDSMTFFQTLISGVGATVVMDLWSLFQKYIIKIAPLNYALAGRWILWIPKGKFRHNTIISTAPVQGERVTGWLFHYLTGILFAFIPLILDGSTWFHDPSFRTALLTGLLTLFAPFIVLQPALGFGFAASRTPRPWRARLLSLLTHIAYGCGLSITTLLIY</sequence>
<organism evidence="2 3">
    <name type="scientific">Pantoea anthophila</name>
    <dbReference type="NCBI Taxonomy" id="470931"/>
    <lineage>
        <taxon>Bacteria</taxon>
        <taxon>Pseudomonadati</taxon>
        <taxon>Pseudomonadota</taxon>
        <taxon>Gammaproteobacteria</taxon>
        <taxon>Enterobacterales</taxon>
        <taxon>Erwiniaceae</taxon>
        <taxon>Pantoea</taxon>
    </lineage>
</organism>
<dbReference type="EMBL" id="VHIZ01000037">
    <property type="protein sequence ID" value="TPV28979.1"/>
    <property type="molecule type" value="Genomic_DNA"/>
</dbReference>
<reference evidence="2 3" key="1">
    <citation type="submission" date="2019-06" db="EMBL/GenBank/DDBJ databases">
        <title>Taxogenomics and systematics of the genus Pantoea.</title>
        <authorList>
            <person name="Tambong J.T."/>
        </authorList>
    </citation>
    <scope>NUCLEOTIDE SEQUENCE [LARGE SCALE GENOMIC DNA]</scope>
    <source>
        <strain evidence="2 3">LMG 2558</strain>
    </source>
</reference>
<accession>A0ABY2ZCU3</accession>
<feature type="transmembrane region" description="Helical" evidence="1">
    <location>
        <begin position="104"/>
        <end position="127"/>
    </location>
</feature>
<gene>
    <name evidence="2" type="ORF">FJW00_08520</name>
</gene>
<keyword evidence="3" id="KW-1185">Reference proteome</keyword>
<evidence type="ECO:0000256" key="1">
    <source>
        <dbReference type="SAM" id="Phobius"/>
    </source>
</evidence>
<dbReference type="Proteomes" id="UP000316142">
    <property type="component" value="Unassembled WGS sequence"/>
</dbReference>
<name>A0ABY2ZCU3_9GAMM</name>
<feature type="transmembrane region" description="Helical" evidence="1">
    <location>
        <begin position="139"/>
        <end position="159"/>
    </location>
</feature>
<protein>
    <submittedName>
        <fullName evidence="2">DUF2938 domain-containing protein</fullName>
    </submittedName>
</protein>
<evidence type="ECO:0000313" key="2">
    <source>
        <dbReference type="EMBL" id="TPV28979.1"/>
    </source>
</evidence>
<keyword evidence="1" id="KW-0812">Transmembrane</keyword>
<evidence type="ECO:0000313" key="3">
    <source>
        <dbReference type="Proteomes" id="UP000316142"/>
    </source>
</evidence>
<comment type="caution">
    <text evidence="2">The sequence shown here is derived from an EMBL/GenBank/DDBJ whole genome shotgun (WGS) entry which is preliminary data.</text>
</comment>
<dbReference type="RefSeq" id="WP_140923557.1">
    <property type="nucleotide sequence ID" value="NZ_CP122311.1"/>
</dbReference>
<dbReference type="Pfam" id="PF11158">
    <property type="entry name" value="DUF2938"/>
    <property type="match status" value="1"/>
</dbReference>
<keyword evidence="1" id="KW-1133">Transmembrane helix</keyword>
<keyword evidence="1" id="KW-0472">Membrane</keyword>